<dbReference type="Pfam" id="PF13462">
    <property type="entry name" value="Thioredoxin_4"/>
    <property type="match status" value="1"/>
</dbReference>
<dbReference type="InterPro" id="IPR001853">
    <property type="entry name" value="DSBA-like_thioredoxin_dom"/>
</dbReference>
<evidence type="ECO:0000256" key="6">
    <source>
        <dbReference type="SAM" id="Phobius"/>
    </source>
</evidence>
<evidence type="ECO:0000256" key="2">
    <source>
        <dbReference type="ARBA" id="ARBA00022729"/>
    </source>
</evidence>
<dbReference type="InterPro" id="IPR036249">
    <property type="entry name" value="Thioredoxin-like_sf"/>
</dbReference>
<keyword evidence="6" id="KW-1133">Transmembrane helix</keyword>
<accession>A0A0G0E5L0</accession>
<dbReference type="PROSITE" id="PS51352">
    <property type="entry name" value="THIOREDOXIN_2"/>
    <property type="match status" value="1"/>
</dbReference>
<dbReference type="EMBL" id="LBRS01000001">
    <property type="protein sequence ID" value="KKQ02213.1"/>
    <property type="molecule type" value="Genomic_DNA"/>
</dbReference>
<evidence type="ECO:0000256" key="5">
    <source>
        <dbReference type="ARBA" id="ARBA00023284"/>
    </source>
</evidence>
<protein>
    <submittedName>
        <fullName evidence="8">DSBA-like protein thioredoxin domain-containing protein</fullName>
    </submittedName>
</protein>
<dbReference type="CDD" id="cd02972">
    <property type="entry name" value="DsbA_family"/>
    <property type="match status" value="1"/>
</dbReference>
<dbReference type="SUPFAM" id="SSF52833">
    <property type="entry name" value="Thioredoxin-like"/>
    <property type="match status" value="1"/>
</dbReference>
<keyword evidence="6" id="KW-0812">Transmembrane</keyword>
<dbReference type="Gene3D" id="3.40.30.10">
    <property type="entry name" value="Glutaredoxin"/>
    <property type="match status" value="2"/>
</dbReference>
<feature type="transmembrane region" description="Helical" evidence="6">
    <location>
        <begin position="26"/>
        <end position="46"/>
    </location>
</feature>
<proteinExistence type="inferred from homology"/>
<dbReference type="GO" id="GO:0016491">
    <property type="term" value="F:oxidoreductase activity"/>
    <property type="evidence" value="ECO:0007669"/>
    <property type="project" value="UniProtKB-KW"/>
</dbReference>
<keyword evidence="4" id="KW-1015">Disulfide bond</keyword>
<reference evidence="8 9" key="1">
    <citation type="journal article" date="2015" name="Nature">
        <title>rRNA introns, odd ribosomes, and small enigmatic genomes across a large radiation of phyla.</title>
        <authorList>
            <person name="Brown C.T."/>
            <person name="Hug L.A."/>
            <person name="Thomas B.C."/>
            <person name="Sharon I."/>
            <person name="Castelle C.J."/>
            <person name="Singh A."/>
            <person name="Wilkins M.J."/>
            <person name="Williams K.H."/>
            <person name="Banfield J.F."/>
        </authorList>
    </citation>
    <scope>NUCLEOTIDE SEQUENCE [LARGE SCALE GENOMIC DNA]</scope>
</reference>
<dbReference type="PANTHER" id="PTHR13887">
    <property type="entry name" value="GLUTATHIONE S-TRANSFERASE KAPPA"/>
    <property type="match status" value="1"/>
</dbReference>
<name>A0A0G0E5L0_9BACT</name>
<organism evidence="8 9">
    <name type="scientific">Candidatus Roizmanbacteria bacterium GW2011_GWA2_36_23</name>
    <dbReference type="NCBI Taxonomy" id="1618480"/>
    <lineage>
        <taxon>Bacteria</taxon>
        <taxon>Candidatus Roizmaniibacteriota</taxon>
    </lineage>
</organism>
<evidence type="ECO:0000313" key="8">
    <source>
        <dbReference type="EMBL" id="KKQ02213.1"/>
    </source>
</evidence>
<keyword evidence="2" id="KW-0732">Signal</keyword>
<evidence type="ECO:0000313" key="9">
    <source>
        <dbReference type="Proteomes" id="UP000034344"/>
    </source>
</evidence>
<comment type="caution">
    <text evidence="8">The sequence shown here is derived from an EMBL/GenBank/DDBJ whole genome shotgun (WGS) entry which is preliminary data.</text>
</comment>
<dbReference type="STRING" id="1618480.US11_C0001G0172"/>
<evidence type="ECO:0000256" key="1">
    <source>
        <dbReference type="ARBA" id="ARBA00005791"/>
    </source>
</evidence>
<comment type="similarity">
    <text evidence="1">Belongs to the thioredoxin family. DsbA subfamily.</text>
</comment>
<sequence>MKKLRPDLKPAVSSSLPEAFNPAKNSYNIVLALLVIVSLFSFYLFIKVRKMEKQLLSLLPQESQLSVNNLKKYTKELGINSSKFNKCLDLNEKKSLITSDTNYGSSLGVQGTPGFFINGKFFAGAFPFEFFKEVIDKEINKTGSADCKSYSEGLQKYCEVRQNKTFSDPSKGFDPQPQKIEFGSAPSTGAGNSKVAILEFSDFECPYCVRAYPTVKKILEAYPNDVRFYFKHYPLTQLGHKNAQKAAEAAACAQDQGKFWEFHDKLFTIQGS</sequence>
<dbReference type="InterPro" id="IPR012336">
    <property type="entry name" value="Thioredoxin-like_fold"/>
</dbReference>
<keyword evidence="5" id="KW-0676">Redox-active center</keyword>
<dbReference type="Pfam" id="PF01323">
    <property type="entry name" value="DSBA"/>
    <property type="match status" value="1"/>
</dbReference>
<dbReference type="PANTHER" id="PTHR13887:SF14">
    <property type="entry name" value="DISULFIDE BOND FORMATION PROTEIN D"/>
    <property type="match status" value="1"/>
</dbReference>
<dbReference type="InterPro" id="IPR013766">
    <property type="entry name" value="Thioredoxin_domain"/>
</dbReference>
<dbReference type="AlphaFoldDB" id="A0A0G0E5L0"/>
<evidence type="ECO:0000256" key="3">
    <source>
        <dbReference type="ARBA" id="ARBA00023002"/>
    </source>
</evidence>
<keyword evidence="3" id="KW-0560">Oxidoreductase</keyword>
<dbReference type="Proteomes" id="UP000034344">
    <property type="component" value="Unassembled WGS sequence"/>
</dbReference>
<keyword evidence="6" id="KW-0472">Membrane</keyword>
<evidence type="ECO:0000256" key="4">
    <source>
        <dbReference type="ARBA" id="ARBA00023157"/>
    </source>
</evidence>
<evidence type="ECO:0000259" key="7">
    <source>
        <dbReference type="PROSITE" id="PS51352"/>
    </source>
</evidence>
<gene>
    <name evidence="8" type="ORF">US11_C0001G0172</name>
</gene>
<feature type="domain" description="Thioredoxin" evidence="7">
    <location>
        <begin position="119"/>
        <end position="272"/>
    </location>
</feature>